<dbReference type="Proteomes" id="UP000593576">
    <property type="component" value="Unassembled WGS sequence"/>
</dbReference>
<proteinExistence type="predicted"/>
<name>A0A7J9M4D4_GOSSC</name>
<accession>A0A7J9M4D4</accession>
<keyword evidence="2" id="KW-1185">Reference proteome</keyword>
<dbReference type="EMBL" id="JABFAF010000009">
    <property type="protein sequence ID" value="MBA0865955.1"/>
    <property type="molecule type" value="Genomic_DNA"/>
</dbReference>
<reference evidence="1 2" key="1">
    <citation type="journal article" date="2019" name="Genome Biol. Evol.">
        <title>Insights into the evolution of the New World diploid cottons (Gossypium, subgenus Houzingenia) based on genome sequencing.</title>
        <authorList>
            <person name="Grover C.E."/>
            <person name="Arick M.A. 2nd"/>
            <person name="Thrash A."/>
            <person name="Conover J.L."/>
            <person name="Sanders W.S."/>
            <person name="Peterson D.G."/>
            <person name="Frelichowski J.E."/>
            <person name="Scheffler J.A."/>
            <person name="Scheffler B.E."/>
            <person name="Wendel J.F."/>
        </authorList>
    </citation>
    <scope>NUCLEOTIDE SEQUENCE [LARGE SCALE GENOMIC DNA]</scope>
    <source>
        <strain evidence="1">1</strain>
        <tissue evidence="1">Leaf</tissue>
    </source>
</reference>
<evidence type="ECO:0000313" key="1">
    <source>
        <dbReference type="EMBL" id="MBA0865955.1"/>
    </source>
</evidence>
<evidence type="ECO:0000313" key="2">
    <source>
        <dbReference type="Proteomes" id="UP000593576"/>
    </source>
</evidence>
<organism evidence="1 2">
    <name type="scientific">Gossypium schwendimanii</name>
    <name type="common">Cotton</name>
    <dbReference type="NCBI Taxonomy" id="34291"/>
    <lineage>
        <taxon>Eukaryota</taxon>
        <taxon>Viridiplantae</taxon>
        <taxon>Streptophyta</taxon>
        <taxon>Embryophyta</taxon>
        <taxon>Tracheophyta</taxon>
        <taxon>Spermatophyta</taxon>
        <taxon>Magnoliopsida</taxon>
        <taxon>eudicotyledons</taxon>
        <taxon>Gunneridae</taxon>
        <taxon>Pentapetalae</taxon>
        <taxon>rosids</taxon>
        <taxon>malvids</taxon>
        <taxon>Malvales</taxon>
        <taxon>Malvaceae</taxon>
        <taxon>Malvoideae</taxon>
        <taxon>Gossypium</taxon>
    </lineage>
</organism>
<dbReference type="AlphaFoldDB" id="A0A7J9M4D4"/>
<protein>
    <submittedName>
        <fullName evidence="1">Uncharacterized protein</fullName>
    </submittedName>
</protein>
<gene>
    <name evidence="1" type="ORF">Goshw_016662</name>
</gene>
<comment type="caution">
    <text evidence="1">The sequence shown here is derived from an EMBL/GenBank/DDBJ whole genome shotgun (WGS) entry which is preliminary data.</text>
</comment>
<sequence length="119" mass="14412">MIRTPQLSALNENKEHLEKTINKCYNNFDQYQIQPGINLLSQARYLLHDEVYKLWMGGRRILAYPNGNIQKHRDEESLKLLKKIADMKIEEFPSHIIENIKNAWETWNYHQDFHWILYI</sequence>